<dbReference type="Proteomes" id="UP000053593">
    <property type="component" value="Unassembled WGS sequence"/>
</dbReference>
<keyword evidence="2" id="KW-1185">Reference proteome</keyword>
<protein>
    <submittedName>
        <fullName evidence="1">Uncharacterized protein</fullName>
    </submittedName>
</protein>
<accession>A0A0D0CK32</accession>
<organism evidence="1 2">
    <name type="scientific">Collybiopsis luxurians FD-317 M1</name>
    <dbReference type="NCBI Taxonomy" id="944289"/>
    <lineage>
        <taxon>Eukaryota</taxon>
        <taxon>Fungi</taxon>
        <taxon>Dikarya</taxon>
        <taxon>Basidiomycota</taxon>
        <taxon>Agaricomycotina</taxon>
        <taxon>Agaricomycetes</taxon>
        <taxon>Agaricomycetidae</taxon>
        <taxon>Agaricales</taxon>
        <taxon>Marasmiineae</taxon>
        <taxon>Omphalotaceae</taxon>
        <taxon>Collybiopsis</taxon>
        <taxon>Collybiopsis luxurians</taxon>
    </lineage>
</organism>
<gene>
    <name evidence="1" type="ORF">GYMLUDRAFT_248648</name>
</gene>
<name>A0A0D0CK32_9AGAR</name>
<dbReference type="AlphaFoldDB" id="A0A0D0CK32"/>
<reference evidence="1 2" key="1">
    <citation type="submission" date="2014-04" db="EMBL/GenBank/DDBJ databases">
        <title>Evolutionary Origins and Diversification of the Mycorrhizal Mutualists.</title>
        <authorList>
            <consortium name="DOE Joint Genome Institute"/>
            <consortium name="Mycorrhizal Genomics Consortium"/>
            <person name="Kohler A."/>
            <person name="Kuo A."/>
            <person name="Nagy L.G."/>
            <person name="Floudas D."/>
            <person name="Copeland A."/>
            <person name="Barry K.W."/>
            <person name="Cichocki N."/>
            <person name="Veneault-Fourrey C."/>
            <person name="LaButti K."/>
            <person name="Lindquist E.A."/>
            <person name="Lipzen A."/>
            <person name="Lundell T."/>
            <person name="Morin E."/>
            <person name="Murat C."/>
            <person name="Riley R."/>
            <person name="Ohm R."/>
            <person name="Sun H."/>
            <person name="Tunlid A."/>
            <person name="Henrissat B."/>
            <person name="Grigoriev I.V."/>
            <person name="Hibbett D.S."/>
            <person name="Martin F."/>
        </authorList>
    </citation>
    <scope>NUCLEOTIDE SEQUENCE [LARGE SCALE GENOMIC DNA]</scope>
    <source>
        <strain evidence="1 2">FD-317 M1</strain>
    </source>
</reference>
<evidence type="ECO:0000313" key="1">
    <source>
        <dbReference type="EMBL" id="KIK55398.1"/>
    </source>
</evidence>
<dbReference type="HOGENOM" id="CLU_1619228_0_0_1"/>
<sequence>MILLNYPPKVEGNKAIKSFFYAMDAISSSIEDLTALANLQFTNLKILQGHLIELQGLIYRENLAISAAKLKLSSRAWTKVGENCNALKKLDHHLELLIPLTDHHKLVHEQVIFTLLALQGVVEDLGEVISQVLEPNVVNGQIPVEILAKGVKLTLNRMSWRVSL</sequence>
<evidence type="ECO:0000313" key="2">
    <source>
        <dbReference type="Proteomes" id="UP000053593"/>
    </source>
</evidence>
<proteinExistence type="predicted"/>
<dbReference type="EMBL" id="KN834806">
    <property type="protein sequence ID" value="KIK55398.1"/>
    <property type="molecule type" value="Genomic_DNA"/>
</dbReference>